<reference evidence="1 2" key="1">
    <citation type="submission" date="2020-02" db="EMBL/GenBank/DDBJ databases">
        <title>Draft genome sequence of two Spirosoma agri KCTC 52727 and Spirosoma terrae KCTC 52035.</title>
        <authorList>
            <person name="Rojas J."/>
            <person name="Ambika Manirajan B."/>
            <person name="Ratering S."/>
            <person name="Suarez C."/>
            <person name="Schnell S."/>
        </authorList>
    </citation>
    <scope>NUCLEOTIDE SEQUENCE [LARGE SCALE GENOMIC DNA]</scope>
    <source>
        <strain evidence="1 2">KCTC 52727</strain>
    </source>
</reference>
<dbReference type="RefSeq" id="WP_164041270.1">
    <property type="nucleotide sequence ID" value="NZ_JAAGNZ010000002.1"/>
</dbReference>
<name>A0A6M0IKF8_9BACT</name>
<dbReference type="Proteomes" id="UP000477386">
    <property type="component" value="Unassembled WGS sequence"/>
</dbReference>
<protein>
    <recommendedName>
        <fullName evidence="3">Lipocalin-like domain-containing protein</fullName>
    </recommendedName>
</protein>
<sequence>MVKKLLIVSACSWLSSCNPPMRIVPSSSIAGTYKFAQYSTASKSDPAPVGLVTITAVDEDHVNLTATGTSNKAKITYSYQNVVVTQTDPNYLGEDTFSLVYKKKQIGFINSNEQGHYISLTPKPDVILVADIPTGDDQ</sequence>
<organism evidence="1 2">
    <name type="scientific">Spirosoma agri</name>
    <dbReference type="NCBI Taxonomy" id="1987381"/>
    <lineage>
        <taxon>Bacteria</taxon>
        <taxon>Pseudomonadati</taxon>
        <taxon>Bacteroidota</taxon>
        <taxon>Cytophagia</taxon>
        <taxon>Cytophagales</taxon>
        <taxon>Cytophagaceae</taxon>
        <taxon>Spirosoma</taxon>
    </lineage>
</organism>
<dbReference type="AlphaFoldDB" id="A0A6M0IKF8"/>
<dbReference type="EMBL" id="JAAGNZ010000002">
    <property type="protein sequence ID" value="NEU68769.1"/>
    <property type="molecule type" value="Genomic_DNA"/>
</dbReference>
<evidence type="ECO:0000313" key="2">
    <source>
        <dbReference type="Proteomes" id="UP000477386"/>
    </source>
</evidence>
<accession>A0A6M0IKF8</accession>
<keyword evidence="2" id="KW-1185">Reference proteome</keyword>
<dbReference type="PROSITE" id="PS51257">
    <property type="entry name" value="PROKAR_LIPOPROTEIN"/>
    <property type="match status" value="1"/>
</dbReference>
<proteinExistence type="predicted"/>
<evidence type="ECO:0000313" key="1">
    <source>
        <dbReference type="EMBL" id="NEU68769.1"/>
    </source>
</evidence>
<gene>
    <name evidence="1" type="ORF">GK091_17915</name>
</gene>
<evidence type="ECO:0008006" key="3">
    <source>
        <dbReference type="Google" id="ProtNLM"/>
    </source>
</evidence>
<comment type="caution">
    <text evidence="1">The sequence shown here is derived from an EMBL/GenBank/DDBJ whole genome shotgun (WGS) entry which is preliminary data.</text>
</comment>